<dbReference type="InterPro" id="IPR013766">
    <property type="entry name" value="Thioredoxin_domain"/>
</dbReference>
<evidence type="ECO:0000256" key="3">
    <source>
        <dbReference type="PIRSR" id="PIRSR603782-1"/>
    </source>
</evidence>
<keyword evidence="7" id="KW-1185">Reference proteome</keyword>
<dbReference type="PROSITE" id="PS51352">
    <property type="entry name" value="THIOREDOXIN_2"/>
    <property type="match status" value="1"/>
</dbReference>
<evidence type="ECO:0000313" key="6">
    <source>
        <dbReference type="EMBL" id="SHK88312.1"/>
    </source>
</evidence>
<reference evidence="7" key="1">
    <citation type="submission" date="2016-11" db="EMBL/GenBank/DDBJ databases">
        <authorList>
            <person name="Varghese N."/>
            <person name="Submissions S."/>
        </authorList>
    </citation>
    <scope>NUCLEOTIDE SEQUENCE [LARGE SCALE GENOMIC DNA]</scope>
    <source>
        <strain evidence="7">ALO Sharm</strain>
    </source>
</reference>
<dbReference type="PANTHER" id="PTHR12151">
    <property type="entry name" value="ELECTRON TRANSPORT PROTIN SCO1/SENC FAMILY MEMBER"/>
    <property type="match status" value="1"/>
</dbReference>
<keyword evidence="2 3" id="KW-0186">Copper</keyword>
<evidence type="ECO:0000259" key="5">
    <source>
        <dbReference type="PROSITE" id="PS51352"/>
    </source>
</evidence>
<feature type="domain" description="Thioredoxin" evidence="5">
    <location>
        <begin position="33"/>
        <end position="199"/>
    </location>
</feature>
<dbReference type="InterPro" id="IPR036249">
    <property type="entry name" value="Thioredoxin-like_sf"/>
</dbReference>
<organism evidence="6 7">
    <name type="scientific">Halomonas caseinilytica</name>
    <dbReference type="NCBI Taxonomy" id="438744"/>
    <lineage>
        <taxon>Bacteria</taxon>
        <taxon>Pseudomonadati</taxon>
        <taxon>Pseudomonadota</taxon>
        <taxon>Gammaproteobacteria</taxon>
        <taxon>Oceanospirillales</taxon>
        <taxon>Halomonadaceae</taxon>
        <taxon>Halomonas</taxon>
    </lineage>
</organism>
<dbReference type="AlphaFoldDB" id="A0A1M6W3F4"/>
<proteinExistence type="inferred from homology"/>
<keyword evidence="4" id="KW-1015">Disulfide bond</keyword>
<comment type="similarity">
    <text evidence="1">Belongs to the SCO1/2 family.</text>
</comment>
<feature type="binding site" evidence="3">
    <location>
        <position position="75"/>
    </location>
    <ligand>
        <name>Cu cation</name>
        <dbReference type="ChEBI" id="CHEBI:23378"/>
    </ligand>
</feature>
<accession>A0A1M6W3F4</accession>
<dbReference type="CDD" id="cd02968">
    <property type="entry name" value="SCO"/>
    <property type="match status" value="1"/>
</dbReference>
<evidence type="ECO:0000256" key="4">
    <source>
        <dbReference type="PIRSR" id="PIRSR603782-2"/>
    </source>
</evidence>
<dbReference type="RefSeq" id="WP_082920013.1">
    <property type="nucleotide sequence ID" value="NZ_BDEO01000008.1"/>
</dbReference>
<dbReference type="InterPro" id="IPR003782">
    <property type="entry name" value="SCO1/SenC"/>
</dbReference>
<evidence type="ECO:0000256" key="2">
    <source>
        <dbReference type="ARBA" id="ARBA00023008"/>
    </source>
</evidence>
<sequence length="199" mass="22279">MMTRRWRYLAAGAIALSVLFGLLAHQWWSGKGSEAELEGGPISLPSTRGEFALSQLDEDQLAVVFFGYTWCPDVCPMSLAVVRQVRQQLSDPRREQVVPVMISVDPERDTLSRLEEYLASFGEDFIGATGSIEQVEEIAERYGVVWRKVEAPESAMDYTVDHTASLYLVDRHGEIRRRVLHSPTPGPLKAALNDLLDAM</sequence>
<protein>
    <submittedName>
        <fullName evidence="6">Protein SCO1/2</fullName>
    </submittedName>
</protein>
<evidence type="ECO:0000256" key="1">
    <source>
        <dbReference type="ARBA" id="ARBA00010996"/>
    </source>
</evidence>
<feature type="binding site" evidence="3">
    <location>
        <position position="71"/>
    </location>
    <ligand>
        <name>Cu cation</name>
        <dbReference type="ChEBI" id="CHEBI:23378"/>
    </ligand>
</feature>
<feature type="disulfide bond" description="Redox-active" evidence="4">
    <location>
        <begin position="71"/>
        <end position="75"/>
    </location>
</feature>
<keyword evidence="3" id="KW-0479">Metal-binding</keyword>
<dbReference type="EMBL" id="FRAL01000006">
    <property type="protein sequence ID" value="SHK88312.1"/>
    <property type="molecule type" value="Genomic_DNA"/>
</dbReference>
<feature type="binding site" evidence="3">
    <location>
        <position position="162"/>
    </location>
    <ligand>
        <name>Cu cation</name>
        <dbReference type="ChEBI" id="CHEBI:23378"/>
    </ligand>
</feature>
<gene>
    <name evidence="6" type="ORF">SAMN05192556_10636</name>
</gene>
<dbReference type="OrthoDB" id="9790194at2"/>
<dbReference type="GO" id="GO:0046872">
    <property type="term" value="F:metal ion binding"/>
    <property type="evidence" value="ECO:0007669"/>
    <property type="project" value="UniProtKB-KW"/>
</dbReference>
<name>A0A1M6W3F4_9GAMM</name>
<dbReference type="Proteomes" id="UP000184248">
    <property type="component" value="Unassembled WGS sequence"/>
</dbReference>
<dbReference type="PANTHER" id="PTHR12151:SF25">
    <property type="entry name" value="LINALOOL DEHYDRATASE_ISOMERASE DOMAIN-CONTAINING PROTEIN"/>
    <property type="match status" value="1"/>
</dbReference>
<dbReference type="SUPFAM" id="SSF52833">
    <property type="entry name" value="Thioredoxin-like"/>
    <property type="match status" value="1"/>
</dbReference>
<dbReference type="Gene3D" id="3.40.30.10">
    <property type="entry name" value="Glutaredoxin"/>
    <property type="match status" value="1"/>
</dbReference>
<evidence type="ECO:0000313" key="7">
    <source>
        <dbReference type="Proteomes" id="UP000184248"/>
    </source>
</evidence>
<dbReference type="Pfam" id="PF02630">
    <property type="entry name" value="SCO1-SenC"/>
    <property type="match status" value="1"/>
</dbReference>